<dbReference type="SUPFAM" id="SSF52980">
    <property type="entry name" value="Restriction endonuclease-like"/>
    <property type="match status" value="1"/>
</dbReference>
<dbReference type="InterPro" id="IPR052906">
    <property type="entry name" value="Type_IV_Methyl-Rstrct_Enzyme"/>
</dbReference>
<proteinExistence type="predicted"/>
<dbReference type="InterPro" id="IPR007560">
    <property type="entry name" value="Restrct_endonuc_IV_Mrr"/>
</dbReference>
<keyword evidence="1" id="KW-1133">Transmembrane helix</keyword>
<sequence>MIPFPTVENLFLWVCGAIVLLATLFFRRSVRHRRHKRKQQSARRVLERIKTLPGFPQKISYLRKIDPFVFEELLLHAFEDAGFEITRNAKYTGDGGIDGRFYIDGRKFLIQAKRYSSWVSTAHIQQLDALAKKDNSYAVFCHTGKTRKQTLEAYKAHKRVMIISGEALISLVEGDTRLASRLRIFAGQ</sequence>
<name>A0A625PKQ8_SALEN</name>
<accession>A0A625PKQ8</accession>
<dbReference type="GO" id="GO:0009307">
    <property type="term" value="P:DNA restriction-modification system"/>
    <property type="evidence" value="ECO:0007669"/>
    <property type="project" value="InterPro"/>
</dbReference>
<dbReference type="Pfam" id="PF04471">
    <property type="entry name" value="Mrr_cat"/>
    <property type="match status" value="1"/>
</dbReference>
<dbReference type="PANTHER" id="PTHR30015">
    <property type="entry name" value="MRR RESTRICTION SYSTEM PROTEIN"/>
    <property type="match status" value="1"/>
</dbReference>
<dbReference type="InterPro" id="IPR011856">
    <property type="entry name" value="tRNA_endonuc-like_dom_sf"/>
</dbReference>
<keyword evidence="3" id="KW-0255">Endonuclease</keyword>
<evidence type="ECO:0000256" key="1">
    <source>
        <dbReference type="SAM" id="Phobius"/>
    </source>
</evidence>
<dbReference type="GO" id="GO:0015666">
    <property type="term" value="F:restriction endodeoxyribonuclease activity"/>
    <property type="evidence" value="ECO:0007669"/>
    <property type="project" value="TreeGrafter"/>
</dbReference>
<gene>
    <name evidence="3" type="ORF">A4M41_22630</name>
</gene>
<keyword evidence="1" id="KW-0472">Membrane</keyword>
<dbReference type="InterPro" id="IPR011335">
    <property type="entry name" value="Restrct_endonuc-II-like"/>
</dbReference>
<organism evidence="3">
    <name type="scientific">Salmonella enteritidis</name>
    <dbReference type="NCBI Taxonomy" id="149539"/>
    <lineage>
        <taxon>Bacteria</taxon>
        <taxon>Pseudomonadati</taxon>
        <taxon>Pseudomonadota</taxon>
        <taxon>Gammaproteobacteria</taxon>
        <taxon>Enterobacterales</taxon>
        <taxon>Enterobacteriaceae</taxon>
        <taxon>Salmonella</taxon>
    </lineage>
</organism>
<dbReference type="EMBL" id="AALIND010000030">
    <property type="protein sequence ID" value="ECZ9813140.1"/>
    <property type="molecule type" value="Genomic_DNA"/>
</dbReference>
<evidence type="ECO:0000259" key="2">
    <source>
        <dbReference type="Pfam" id="PF04471"/>
    </source>
</evidence>
<evidence type="ECO:0000313" key="3">
    <source>
        <dbReference type="EMBL" id="ECZ9813140.1"/>
    </source>
</evidence>
<dbReference type="PANTHER" id="PTHR30015:SF7">
    <property type="entry name" value="TYPE IV METHYL-DIRECTED RESTRICTION ENZYME ECOKMRR"/>
    <property type="match status" value="1"/>
</dbReference>
<keyword evidence="3" id="KW-0378">Hydrolase</keyword>
<dbReference type="GO" id="GO:0003677">
    <property type="term" value="F:DNA binding"/>
    <property type="evidence" value="ECO:0007669"/>
    <property type="project" value="InterPro"/>
</dbReference>
<dbReference type="AlphaFoldDB" id="A0A625PKQ8"/>
<comment type="caution">
    <text evidence="3">The sequence shown here is derived from an EMBL/GenBank/DDBJ whole genome shotgun (WGS) entry which is preliminary data.</text>
</comment>
<feature type="domain" description="Restriction endonuclease type IV Mrr" evidence="2">
    <location>
        <begin position="62"/>
        <end position="171"/>
    </location>
</feature>
<reference evidence="3" key="1">
    <citation type="submission" date="2018-07" db="EMBL/GenBank/DDBJ databases">
        <authorList>
            <person name="Ashton P.M."/>
            <person name="Dallman T."/>
            <person name="Nair S."/>
            <person name="De Pinna E."/>
            <person name="Peters T."/>
            <person name="Grant K."/>
        </authorList>
    </citation>
    <scope>NUCLEOTIDE SEQUENCE</scope>
    <source>
        <strain evidence="3">127426</strain>
    </source>
</reference>
<keyword evidence="3" id="KW-0540">Nuclease</keyword>
<feature type="transmembrane region" description="Helical" evidence="1">
    <location>
        <begin position="6"/>
        <end position="26"/>
    </location>
</feature>
<keyword evidence="1" id="KW-0812">Transmembrane</keyword>
<protein>
    <submittedName>
        <fullName evidence="3">Restriction endonuclease</fullName>
    </submittedName>
</protein>
<dbReference type="Gene3D" id="3.40.1350.10">
    <property type="match status" value="1"/>
</dbReference>